<keyword evidence="2" id="KW-1185">Reference proteome</keyword>
<evidence type="ECO:0000313" key="2">
    <source>
        <dbReference type="Proteomes" id="UP001185028"/>
    </source>
</evidence>
<gene>
    <name evidence="1" type="ORF">JOC58_004671</name>
</gene>
<protein>
    <submittedName>
        <fullName evidence="1">Uncharacterized protein</fullName>
    </submittedName>
</protein>
<accession>A0ABU1J5J3</accession>
<reference evidence="1 2" key="1">
    <citation type="submission" date="2023-07" db="EMBL/GenBank/DDBJ databases">
        <title>Genomic Encyclopedia of Type Strains, Phase IV (KMG-IV): sequencing the most valuable type-strain genomes for metagenomic binning, comparative biology and taxonomic classification.</title>
        <authorList>
            <person name="Goeker M."/>
        </authorList>
    </citation>
    <scope>NUCLEOTIDE SEQUENCE [LARGE SCALE GENOMIC DNA]</scope>
    <source>
        <strain evidence="1 2">DSM 22170</strain>
    </source>
</reference>
<comment type="caution">
    <text evidence="1">The sequence shown here is derived from an EMBL/GenBank/DDBJ whole genome shotgun (WGS) entry which is preliminary data.</text>
</comment>
<dbReference type="EMBL" id="JAVDQH010000038">
    <property type="protein sequence ID" value="MDR6246726.1"/>
    <property type="molecule type" value="Genomic_DNA"/>
</dbReference>
<dbReference type="RefSeq" id="WP_188778693.1">
    <property type="nucleotide sequence ID" value="NZ_BMMB01000022.1"/>
</dbReference>
<dbReference type="Proteomes" id="UP001185028">
    <property type="component" value="Unassembled WGS sequence"/>
</dbReference>
<sequence>MTTIIKVQPGISIADIYIGMLRNDAERCLSNTAYSFQIEYEQDKVSFIEINAEADISCIYNGIDLFKVKATQLIDLLDAISPYDRAESDGCSYRFPQLGLVLWRDINFTEEDMKQSWFQEMSLENQEDTMRSLYFSTVGVFLPE</sequence>
<name>A0ABU1J5J3_9BACL</name>
<evidence type="ECO:0000313" key="1">
    <source>
        <dbReference type="EMBL" id="MDR6246726.1"/>
    </source>
</evidence>
<organism evidence="1 2">
    <name type="scientific">Paenibacillus hunanensis</name>
    <dbReference type="NCBI Taxonomy" id="539262"/>
    <lineage>
        <taxon>Bacteria</taxon>
        <taxon>Bacillati</taxon>
        <taxon>Bacillota</taxon>
        <taxon>Bacilli</taxon>
        <taxon>Bacillales</taxon>
        <taxon>Paenibacillaceae</taxon>
        <taxon>Paenibacillus</taxon>
    </lineage>
</organism>
<proteinExistence type="predicted"/>